<evidence type="ECO:0000256" key="2">
    <source>
        <dbReference type="ARBA" id="ARBA00023125"/>
    </source>
</evidence>
<evidence type="ECO:0000256" key="1">
    <source>
        <dbReference type="ARBA" id="ARBA00023015"/>
    </source>
</evidence>
<dbReference type="InterPro" id="IPR020449">
    <property type="entry name" value="Tscrpt_reg_AraC-type_HTH"/>
</dbReference>
<evidence type="ECO:0000313" key="6">
    <source>
        <dbReference type="Proteomes" id="UP000608071"/>
    </source>
</evidence>
<dbReference type="InterPro" id="IPR018062">
    <property type="entry name" value="HTH_AraC-typ_CS"/>
</dbReference>
<dbReference type="SUPFAM" id="SSF46689">
    <property type="entry name" value="Homeodomain-like"/>
    <property type="match status" value="2"/>
</dbReference>
<dbReference type="InterPro" id="IPR018060">
    <property type="entry name" value="HTH_AraC"/>
</dbReference>
<dbReference type="EMBL" id="JACSQL010000001">
    <property type="protein sequence ID" value="MBD7967145.1"/>
    <property type="molecule type" value="Genomic_DNA"/>
</dbReference>
<organism evidence="5 6">
    <name type="scientific">Paenibacillus gallinarum</name>
    <dbReference type="NCBI Taxonomy" id="2762232"/>
    <lineage>
        <taxon>Bacteria</taxon>
        <taxon>Bacillati</taxon>
        <taxon>Bacillota</taxon>
        <taxon>Bacilli</taxon>
        <taxon>Bacillales</taxon>
        <taxon>Paenibacillaceae</taxon>
        <taxon>Paenibacillus</taxon>
    </lineage>
</organism>
<dbReference type="InterPro" id="IPR014710">
    <property type="entry name" value="RmlC-like_jellyroll"/>
</dbReference>
<dbReference type="Gene3D" id="1.10.10.60">
    <property type="entry name" value="Homeodomain-like"/>
    <property type="match status" value="2"/>
</dbReference>
<protein>
    <submittedName>
        <fullName evidence="5">Helix-turn-helix transcriptional regulator</fullName>
    </submittedName>
</protein>
<dbReference type="PROSITE" id="PS01124">
    <property type="entry name" value="HTH_ARAC_FAMILY_2"/>
    <property type="match status" value="1"/>
</dbReference>
<evidence type="ECO:0000259" key="4">
    <source>
        <dbReference type="PROSITE" id="PS01124"/>
    </source>
</evidence>
<dbReference type="InterPro" id="IPR037923">
    <property type="entry name" value="HTH-like"/>
</dbReference>
<gene>
    <name evidence="5" type="ORF">H9647_03635</name>
</gene>
<dbReference type="PANTHER" id="PTHR43280">
    <property type="entry name" value="ARAC-FAMILY TRANSCRIPTIONAL REGULATOR"/>
    <property type="match status" value="1"/>
</dbReference>
<accession>A0ABR8SUI3</accession>
<keyword evidence="2" id="KW-0238">DNA-binding</keyword>
<dbReference type="PROSITE" id="PS00041">
    <property type="entry name" value="HTH_ARAC_FAMILY_1"/>
    <property type="match status" value="1"/>
</dbReference>
<keyword evidence="1" id="KW-0805">Transcription regulation</keyword>
<dbReference type="SMART" id="SM00342">
    <property type="entry name" value="HTH_ARAC"/>
    <property type="match status" value="1"/>
</dbReference>
<dbReference type="PANTHER" id="PTHR43280:SF2">
    <property type="entry name" value="HTH-TYPE TRANSCRIPTIONAL REGULATOR EXSA"/>
    <property type="match status" value="1"/>
</dbReference>
<dbReference type="InterPro" id="IPR003313">
    <property type="entry name" value="AraC-bd"/>
</dbReference>
<dbReference type="Pfam" id="PF12833">
    <property type="entry name" value="HTH_18"/>
    <property type="match status" value="1"/>
</dbReference>
<dbReference type="Gene3D" id="2.60.120.10">
    <property type="entry name" value="Jelly Rolls"/>
    <property type="match status" value="1"/>
</dbReference>
<dbReference type="RefSeq" id="WP_191798251.1">
    <property type="nucleotide sequence ID" value="NZ_JACSQL010000001.1"/>
</dbReference>
<comment type="caution">
    <text evidence="5">The sequence shown here is derived from an EMBL/GenBank/DDBJ whole genome shotgun (WGS) entry which is preliminary data.</text>
</comment>
<dbReference type="Pfam" id="PF02311">
    <property type="entry name" value="AraC_binding"/>
    <property type="match status" value="1"/>
</dbReference>
<name>A0ABR8SUI3_9BACL</name>
<sequence length="289" mass="33446">MKYELEAPVVGRLKAAIDLPFRMLYHETKLPEHELPDHFHDWHELICVHQGEGKMLIDHSIVDIKARSLIIIPGNTLHRTFQDADNPLTSSAFYISPAVFQGMGGEAASIQQFFERSRKSRNYIQVLNHKQMDEFERWIEQIYTETVSQEHLRTYATLLLLQLMLISLMRMMEAVKPEKTTLSGPIWMAQALKRLDEHLHQPVSLSELAHDASISTAHFSRAFKQHTGMTLTDYVAARRIILSKEKLLRTDDTMVAISEASGFESLPHFYRLFKKHTGMTPSSYRRLMR</sequence>
<keyword evidence="3" id="KW-0804">Transcription</keyword>
<evidence type="ECO:0000256" key="3">
    <source>
        <dbReference type="ARBA" id="ARBA00023163"/>
    </source>
</evidence>
<reference evidence="5 6" key="1">
    <citation type="submission" date="2020-08" db="EMBL/GenBank/DDBJ databases">
        <title>A Genomic Blueprint of the Chicken Gut Microbiome.</title>
        <authorList>
            <person name="Gilroy R."/>
            <person name="Ravi A."/>
            <person name="Getino M."/>
            <person name="Pursley I."/>
            <person name="Horton D.L."/>
            <person name="Alikhan N.-F."/>
            <person name="Baker D."/>
            <person name="Gharbi K."/>
            <person name="Hall N."/>
            <person name="Watson M."/>
            <person name="Adriaenssens E.M."/>
            <person name="Foster-Nyarko E."/>
            <person name="Jarju S."/>
            <person name="Secka A."/>
            <person name="Antonio M."/>
            <person name="Oren A."/>
            <person name="Chaudhuri R."/>
            <person name="La Ragione R.M."/>
            <person name="Hildebrand F."/>
            <person name="Pallen M.J."/>
        </authorList>
    </citation>
    <scope>NUCLEOTIDE SEQUENCE [LARGE SCALE GENOMIC DNA]</scope>
    <source>
        <strain evidence="5 6">Sa2BVA9</strain>
    </source>
</reference>
<dbReference type="SUPFAM" id="SSF51215">
    <property type="entry name" value="Regulatory protein AraC"/>
    <property type="match status" value="1"/>
</dbReference>
<dbReference type="InterPro" id="IPR009057">
    <property type="entry name" value="Homeodomain-like_sf"/>
</dbReference>
<keyword evidence="6" id="KW-1185">Reference proteome</keyword>
<evidence type="ECO:0000313" key="5">
    <source>
        <dbReference type="EMBL" id="MBD7967145.1"/>
    </source>
</evidence>
<dbReference type="Proteomes" id="UP000608071">
    <property type="component" value="Unassembled WGS sequence"/>
</dbReference>
<feature type="domain" description="HTH araC/xylS-type" evidence="4">
    <location>
        <begin position="189"/>
        <end position="287"/>
    </location>
</feature>
<dbReference type="PRINTS" id="PR00032">
    <property type="entry name" value="HTHARAC"/>
</dbReference>
<proteinExistence type="predicted"/>